<keyword evidence="3" id="KW-1185">Reference proteome</keyword>
<feature type="transmembrane region" description="Helical" evidence="1">
    <location>
        <begin position="52"/>
        <end position="74"/>
    </location>
</feature>
<evidence type="ECO:0000313" key="2">
    <source>
        <dbReference type="EMBL" id="AJK27821.1"/>
    </source>
</evidence>
<dbReference type="Proteomes" id="UP000032130">
    <property type="component" value="Segment"/>
</dbReference>
<sequence length="80" mass="9072">MMILLSIAILTMGIFLLGISGLEKIVIFHSFHQPVPDIETIKKIIPSEIWDIPIYTFITGVFLIVLGLFLLVYARNKKTL</sequence>
<protein>
    <submittedName>
        <fullName evidence="2">Uncharacterized protein</fullName>
    </submittedName>
</protein>
<name>A0A0C5ABT8_9CAUD</name>
<reference evidence="2 3" key="1">
    <citation type="journal article" date="2015" name="Genome Announc.">
        <title>Genome Sequences of Six Paenibacillus larvae Siphoviridae Phages.</title>
        <authorList>
            <person name="Carson S."/>
            <person name="Bruff E."/>
            <person name="DeFoor W."/>
            <person name="Dums J."/>
            <person name="Groth A."/>
            <person name="Hatfield T."/>
            <person name="Iyer A."/>
            <person name="Joshi K."/>
            <person name="McAdams S."/>
            <person name="Miles D."/>
            <person name="Miller D."/>
            <person name="Oufkir A."/>
            <person name="Raynor B."/>
            <person name="Riley S."/>
            <person name="Roland S."/>
            <person name="Rozier H."/>
            <person name="Talley S."/>
            <person name="Miller E.S."/>
        </authorList>
    </citation>
    <scope>NUCLEOTIDE SEQUENCE [LARGE SCALE GENOMIC DNA]</scope>
</reference>
<dbReference type="KEGG" id="vg:26795874"/>
<organism evidence="2 3">
    <name type="scientific">Paenibacillus phage Rani</name>
    <dbReference type="NCBI Taxonomy" id="1589752"/>
    <lineage>
        <taxon>Viruses</taxon>
        <taxon>Duplodnaviria</taxon>
        <taxon>Heunggongvirae</taxon>
        <taxon>Uroviricota</taxon>
        <taxon>Caudoviricetes</taxon>
        <taxon>Fernvirus</taxon>
        <taxon>Fernvirus rani</taxon>
    </lineage>
</organism>
<dbReference type="EMBL" id="KP296793">
    <property type="protein sequence ID" value="AJK27821.1"/>
    <property type="molecule type" value="Genomic_DNA"/>
</dbReference>
<dbReference type="RefSeq" id="YP_009224889.1">
    <property type="nucleotide sequence ID" value="NC_029084.1"/>
</dbReference>
<dbReference type="OrthoDB" id="36081at10239"/>
<dbReference type="GeneID" id="26795874"/>
<accession>A0A0C5ABT8</accession>
<keyword evidence="1" id="KW-0472">Membrane</keyword>
<gene>
    <name evidence="2" type="ORF">RANI_23</name>
</gene>
<proteinExistence type="predicted"/>
<keyword evidence="1" id="KW-1133">Transmembrane helix</keyword>
<keyword evidence="1" id="KW-0812">Transmembrane</keyword>
<evidence type="ECO:0000256" key="1">
    <source>
        <dbReference type="SAM" id="Phobius"/>
    </source>
</evidence>
<evidence type="ECO:0000313" key="3">
    <source>
        <dbReference type="Proteomes" id="UP000032130"/>
    </source>
</evidence>